<dbReference type="EMBL" id="JBJKBG010000007">
    <property type="protein sequence ID" value="KAL3731849.1"/>
    <property type="molecule type" value="Genomic_DNA"/>
</dbReference>
<feature type="region of interest" description="Disordered" evidence="2">
    <location>
        <begin position="538"/>
        <end position="557"/>
    </location>
</feature>
<comment type="caution">
    <text evidence="3">The sequence shown here is derived from an EMBL/GenBank/DDBJ whole genome shotgun (WGS) entry which is preliminary data.</text>
</comment>
<feature type="compositionally biased region" description="Low complexity" evidence="2">
    <location>
        <begin position="493"/>
        <end position="506"/>
    </location>
</feature>
<feature type="compositionally biased region" description="Polar residues" evidence="2">
    <location>
        <begin position="227"/>
        <end position="236"/>
    </location>
</feature>
<feature type="coiled-coil region" evidence="1">
    <location>
        <begin position="338"/>
        <end position="365"/>
    </location>
</feature>
<feature type="compositionally biased region" description="Low complexity" evidence="2">
    <location>
        <begin position="11"/>
        <end position="46"/>
    </location>
</feature>
<feature type="compositionally biased region" description="Basic and acidic residues" evidence="2">
    <location>
        <begin position="545"/>
        <end position="557"/>
    </location>
</feature>
<dbReference type="PANTHER" id="PTHR34466">
    <property type="entry name" value="OS11G0129800 PROTEIN"/>
    <property type="match status" value="1"/>
</dbReference>
<reference evidence="3 4" key="1">
    <citation type="submission" date="2024-11" db="EMBL/GenBank/DDBJ databases">
        <title>Chromosome-level genome assembly of Eucalyptus globulus Labill. provides insights into its genome evolution.</title>
        <authorList>
            <person name="Li X."/>
        </authorList>
    </citation>
    <scope>NUCLEOTIDE SEQUENCE [LARGE SCALE GENOMIC DNA]</scope>
    <source>
        <strain evidence="3">CL2024</strain>
        <tissue evidence="3">Fresh tender leaves</tissue>
    </source>
</reference>
<keyword evidence="4" id="KW-1185">Reference proteome</keyword>
<evidence type="ECO:0000256" key="1">
    <source>
        <dbReference type="SAM" id="Coils"/>
    </source>
</evidence>
<feature type="compositionally biased region" description="Low complexity" evidence="2">
    <location>
        <begin position="137"/>
        <end position="148"/>
    </location>
</feature>
<dbReference type="AlphaFoldDB" id="A0ABD3K0B7"/>
<organism evidence="3 4">
    <name type="scientific">Eucalyptus globulus</name>
    <name type="common">Tasmanian blue gum</name>
    <dbReference type="NCBI Taxonomy" id="34317"/>
    <lineage>
        <taxon>Eukaryota</taxon>
        <taxon>Viridiplantae</taxon>
        <taxon>Streptophyta</taxon>
        <taxon>Embryophyta</taxon>
        <taxon>Tracheophyta</taxon>
        <taxon>Spermatophyta</taxon>
        <taxon>Magnoliopsida</taxon>
        <taxon>eudicotyledons</taxon>
        <taxon>Gunneridae</taxon>
        <taxon>Pentapetalae</taxon>
        <taxon>rosids</taxon>
        <taxon>malvids</taxon>
        <taxon>Myrtales</taxon>
        <taxon>Myrtaceae</taxon>
        <taxon>Myrtoideae</taxon>
        <taxon>Eucalypteae</taxon>
        <taxon>Eucalyptus</taxon>
    </lineage>
</organism>
<feature type="region of interest" description="Disordered" evidence="2">
    <location>
        <begin position="485"/>
        <end position="507"/>
    </location>
</feature>
<proteinExistence type="predicted"/>
<dbReference type="PANTHER" id="PTHR34466:SF3">
    <property type="entry name" value="OS11G0129800 PROTEIN"/>
    <property type="match status" value="1"/>
</dbReference>
<evidence type="ECO:0000313" key="4">
    <source>
        <dbReference type="Proteomes" id="UP001634007"/>
    </source>
</evidence>
<feature type="compositionally biased region" description="Polar residues" evidence="2">
    <location>
        <begin position="195"/>
        <end position="220"/>
    </location>
</feature>
<dbReference type="CDD" id="cd22249">
    <property type="entry name" value="UDM1_RNF168_RNF169-like"/>
    <property type="match status" value="1"/>
</dbReference>
<feature type="region of interest" description="Disordered" evidence="2">
    <location>
        <begin position="1"/>
        <end position="236"/>
    </location>
</feature>
<feature type="compositionally biased region" description="Gly residues" evidence="2">
    <location>
        <begin position="104"/>
        <end position="116"/>
    </location>
</feature>
<keyword evidence="1" id="KW-0175">Coiled coil</keyword>
<accession>A0ABD3K0B7</accession>
<protein>
    <submittedName>
        <fullName evidence="3">Uncharacterized protein</fullName>
    </submittedName>
</protein>
<feature type="compositionally biased region" description="Low complexity" evidence="2">
    <location>
        <begin position="63"/>
        <end position="75"/>
    </location>
</feature>
<gene>
    <name evidence="3" type="ORF">ACJRO7_028677</name>
</gene>
<dbReference type="Proteomes" id="UP001634007">
    <property type="component" value="Unassembled WGS sequence"/>
</dbReference>
<sequence length="607" mass="65615">MAVSAFKSTSRRGAAAAAQASSASAGSAAGAGAAPSPAASSSASVREASRDAQRRPPPRRSRSVSAFSRVSSSPPEFLNKRDNPLFCSGGSPPQDETLPEKSVRGGGNSGGVGSRVGGTKADGRSPGVVDERRGRSVSRNGGVGSNSSGDRRDVGRSLSSVDTRRRVRSVSRNPVSRGHLVSSESEVEPDHDSSTKYTSSRSDVSDQMKNLRTWTSQHQSVRPPDDSATSLSSSQFSHWEDAVSVGSLSGVEEKTFKAVSVSEQIMPEPEDALGGDATPSSIYETVRSEVRRAISDIQTDLETAIRRRNTTAIGISNVADIPPDLVNPGAVELVMDFRREYEEKLEESQERARKLRADLAVEEHRGQELSRILKEILPDARASFEQKSRPGRKASLERRKMSKRLTEEALAYFDECVSLSTFDSSDFSSPEDPPLKVVGDANPLNEGGSVRASNLSISAMHIPSDHVNEKQHSFTEKRFELGGKSSRAAAGCSNENSTPEPGSSESTSRELEWKYKFSFSGDTFKYFDLQNDISNCIRGSKNHSKKDDSSTESRRSGHFHVDEHDFHASMQSLLADRVTHRNRLESGGFLICGGGVTATFSPFSSFI</sequence>
<name>A0ABD3K0B7_EUCGL</name>
<evidence type="ECO:0000256" key="2">
    <source>
        <dbReference type="SAM" id="MobiDB-lite"/>
    </source>
</evidence>
<evidence type="ECO:0000313" key="3">
    <source>
        <dbReference type="EMBL" id="KAL3731849.1"/>
    </source>
</evidence>